<gene>
    <name evidence="3" type="ORF">ACFQ5M_05130</name>
</gene>
<feature type="region of interest" description="Disordered" evidence="1">
    <location>
        <begin position="55"/>
        <end position="106"/>
    </location>
</feature>
<dbReference type="Proteomes" id="UP001597267">
    <property type="component" value="Unassembled WGS sequence"/>
</dbReference>
<accession>A0ABW4J519</accession>
<evidence type="ECO:0000313" key="3">
    <source>
        <dbReference type="EMBL" id="MFD1671472.1"/>
    </source>
</evidence>
<dbReference type="Pfam" id="PF13731">
    <property type="entry name" value="WxL"/>
    <property type="match status" value="1"/>
</dbReference>
<feature type="compositionally biased region" description="Polar residues" evidence="1">
    <location>
        <begin position="92"/>
        <end position="102"/>
    </location>
</feature>
<feature type="domain" description="WxL" evidence="2">
    <location>
        <begin position="465"/>
        <end position="549"/>
    </location>
</feature>
<protein>
    <submittedName>
        <fullName evidence="3">WxL domain-containing protein</fullName>
    </submittedName>
</protein>
<evidence type="ECO:0000259" key="2">
    <source>
        <dbReference type="Pfam" id="PF13731"/>
    </source>
</evidence>
<evidence type="ECO:0000256" key="1">
    <source>
        <dbReference type="SAM" id="MobiDB-lite"/>
    </source>
</evidence>
<evidence type="ECO:0000313" key="4">
    <source>
        <dbReference type="Proteomes" id="UP001597267"/>
    </source>
</evidence>
<comment type="caution">
    <text evidence="3">The sequence shown here is derived from an EMBL/GenBank/DDBJ whole genome shotgun (WGS) entry which is preliminary data.</text>
</comment>
<keyword evidence="4" id="KW-1185">Reference proteome</keyword>
<name>A0ABW4J519_9LACO</name>
<dbReference type="EMBL" id="JBHTOP010000011">
    <property type="protein sequence ID" value="MFD1671472.1"/>
    <property type="molecule type" value="Genomic_DNA"/>
</dbReference>
<feature type="region of interest" description="Disordered" evidence="1">
    <location>
        <begin position="493"/>
        <end position="515"/>
    </location>
</feature>
<dbReference type="InterPro" id="IPR027994">
    <property type="entry name" value="WxL_dom"/>
</dbReference>
<reference evidence="4" key="1">
    <citation type="journal article" date="2019" name="Int. J. Syst. Evol. Microbiol.">
        <title>The Global Catalogue of Microorganisms (GCM) 10K type strain sequencing project: providing services to taxonomists for standard genome sequencing and annotation.</title>
        <authorList>
            <consortium name="The Broad Institute Genomics Platform"/>
            <consortium name="The Broad Institute Genome Sequencing Center for Infectious Disease"/>
            <person name="Wu L."/>
            <person name="Ma J."/>
        </authorList>
    </citation>
    <scope>NUCLEOTIDE SEQUENCE [LARGE SCALE GENOMIC DNA]</scope>
    <source>
        <strain evidence="4">CCM 8896</strain>
    </source>
</reference>
<sequence>MRHPKKKLGLGLLCLFISLGTPMVLLGTQTILPNISTHQVAAVTAADSSSDAVFVPDDSATEPKTDDAPALTPEIEPSAEPFETLPSDPESFPSTRASDSAPTPTPAGFNILGFPLRYGFTSQPTSIQYAKKGKDVLLHATATGMNLLTSVKFYVTRWSLNSNNEWKAYFDSNYYPAQSIGLNQHAVDVAYGPSGRAALPVGVHYFQIQVTYGYSTYYSQLAKVVVSPNDINTKDLTVFPENTAVFANISYEATANITPEAATSPVNWRTITGLTFDPSIGRRTKFTPDSGLITKRVNRDTEHPGFPINLTANAENTDSTISNTAQIYVGGLKAQDLPIAQAKKQGLTWPIYGLEKIQKEFFSPEYEAVKSATYQWTCYRVGSNGVYAATPWPSDILNTSGNFNNGVETLNQDQKLTIPGNSPFIIAAASATKAGRPFYVQLNLTLTLNDNKSITIPTNKAQLSIQPGTGALTLTQVPSFNFSNVPSSQIYQGNTTLDSSNKPKSDNLDNSTLAVSDTRTDGDNWTLQAKLAPFTDQHQQGLNSVHLNLMGIPNAPVIDLPDQDQWLTIATSSQNKTGVFPMRSTLTLAANPEVNLFDEQIFGSTITWNLSTTDLQVPQL</sequence>
<proteinExistence type="predicted"/>
<dbReference type="RefSeq" id="WP_125715713.1">
    <property type="nucleotide sequence ID" value="NZ_JBHTOP010000011.1"/>
</dbReference>
<organism evidence="3 4">
    <name type="scientific">Agrilactobacillus yilanensis</name>
    <dbReference type="NCBI Taxonomy" id="2485997"/>
    <lineage>
        <taxon>Bacteria</taxon>
        <taxon>Bacillati</taxon>
        <taxon>Bacillota</taxon>
        <taxon>Bacilli</taxon>
        <taxon>Lactobacillales</taxon>
        <taxon>Lactobacillaceae</taxon>
        <taxon>Agrilactobacillus</taxon>
    </lineage>
</organism>